<organism evidence="1 2">
    <name type="scientific">Heracleum sosnowskyi</name>
    <dbReference type="NCBI Taxonomy" id="360622"/>
    <lineage>
        <taxon>Eukaryota</taxon>
        <taxon>Viridiplantae</taxon>
        <taxon>Streptophyta</taxon>
        <taxon>Embryophyta</taxon>
        <taxon>Tracheophyta</taxon>
        <taxon>Spermatophyta</taxon>
        <taxon>Magnoliopsida</taxon>
        <taxon>eudicotyledons</taxon>
        <taxon>Gunneridae</taxon>
        <taxon>Pentapetalae</taxon>
        <taxon>asterids</taxon>
        <taxon>campanulids</taxon>
        <taxon>Apiales</taxon>
        <taxon>Apiaceae</taxon>
        <taxon>Apioideae</taxon>
        <taxon>apioid superclade</taxon>
        <taxon>Tordylieae</taxon>
        <taxon>Tordyliinae</taxon>
        <taxon>Heracleum</taxon>
    </lineage>
</organism>
<evidence type="ECO:0000313" key="2">
    <source>
        <dbReference type="Proteomes" id="UP001237642"/>
    </source>
</evidence>
<evidence type="ECO:0000313" key="1">
    <source>
        <dbReference type="EMBL" id="KAK1405718.1"/>
    </source>
</evidence>
<comment type="caution">
    <text evidence="1">The sequence shown here is derived from an EMBL/GenBank/DDBJ whole genome shotgun (WGS) entry which is preliminary data.</text>
</comment>
<dbReference type="EMBL" id="JAUIZM010000001">
    <property type="protein sequence ID" value="KAK1405718.1"/>
    <property type="molecule type" value="Genomic_DNA"/>
</dbReference>
<dbReference type="Proteomes" id="UP001237642">
    <property type="component" value="Unassembled WGS sequence"/>
</dbReference>
<sequence length="107" mass="12368">MMMHAFMVVGLRHHGRQCLVLIYIVRPTEKDMIGKFILGCISNGDLLLLIKFDDYLWILCNADAKIVPLSVDMADYHYTRHVYKYTESLVSLAGFKQVNWNDGEDDN</sequence>
<protein>
    <submittedName>
        <fullName evidence="1">Uncharacterized protein</fullName>
    </submittedName>
</protein>
<accession>A0AAD8JLX8</accession>
<dbReference type="AlphaFoldDB" id="A0AAD8JLX8"/>
<name>A0AAD8JLX8_9APIA</name>
<keyword evidence="2" id="KW-1185">Reference proteome</keyword>
<proteinExistence type="predicted"/>
<gene>
    <name evidence="1" type="ORF">POM88_005323</name>
</gene>
<reference evidence="1" key="2">
    <citation type="submission" date="2023-05" db="EMBL/GenBank/DDBJ databases">
        <authorList>
            <person name="Schelkunov M.I."/>
        </authorList>
    </citation>
    <scope>NUCLEOTIDE SEQUENCE</scope>
    <source>
        <strain evidence="1">Hsosn_3</strain>
        <tissue evidence="1">Leaf</tissue>
    </source>
</reference>
<reference evidence="1" key="1">
    <citation type="submission" date="2023-02" db="EMBL/GenBank/DDBJ databases">
        <title>Genome of toxic invasive species Heracleum sosnowskyi carries increased number of genes despite the absence of recent whole-genome duplications.</title>
        <authorList>
            <person name="Schelkunov M."/>
            <person name="Shtratnikova V."/>
            <person name="Makarenko M."/>
            <person name="Klepikova A."/>
            <person name="Omelchenko D."/>
            <person name="Novikova G."/>
            <person name="Obukhova E."/>
            <person name="Bogdanov V."/>
            <person name="Penin A."/>
            <person name="Logacheva M."/>
        </authorList>
    </citation>
    <scope>NUCLEOTIDE SEQUENCE</scope>
    <source>
        <strain evidence="1">Hsosn_3</strain>
        <tissue evidence="1">Leaf</tissue>
    </source>
</reference>